<dbReference type="Pfam" id="PF01381">
    <property type="entry name" value="HTH_3"/>
    <property type="match status" value="1"/>
</dbReference>
<dbReference type="SUPFAM" id="SSF47413">
    <property type="entry name" value="lambda repressor-like DNA-binding domains"/>
    <property type="match status" value="1"/>
</dbReference>
<dbReference type="Proteomes" id="UP000248168">
    <property type="component" value="Unassembled WGS sequence"/>
</dbReference>
<sequence>MPIGALIQAWRLSRNQSIETLSKTAGISTSQLEDIETDQTDPSSATIESLATALRIPPSWLFDTPKSFDCLFNESGDDEPPPPDHTDPVTERILTGSRLDRSLYVMLTALMQAGDPKLLRAAEMSLRSLVKQSRQATVPWQQRPSGHFEPPSD</sequence>
<dbReference type="PROSITE" id="PS50943">
    <property type="entry name" value="HTH_CROC1"/>
    <property type="match status" value="1"/>
</dbReference>
<dbReference type="Gene3D" id="1.10.260.40">
    <property type="entry name" value="lambda repressor-like DNA-binding domains"/>
    <property type="match status" value="1"/>
</dbReference>
<dbReference type="CDD" id="cd00093">
    <property type="entry name" value="HTH_XRE"/>
    <property type="match status" value="1"/>
</dbReference>
<accession>A0A330L9K3</accession>
<gene>
    <name evidence="3" type="ORF">NITLEN_50007</name>
</gene>
<feature type="domain" description="HTH cro/C1-type" evidence="2">
    <location>
        <begin position="7"/>
        <end position="61"/>
    </location>
</feature>
<dbReference type="InParanoid" id="A0A330L9K3"/>
<dbReference type="InterPro" id="IPR010982">
    <property type="entry name" value="Lambda_DNA-bd_dom_sf"/>
</dbReference>
<evidence type="ECO:0000313" key="4">
    <source>
        <dbReference type="Proteomes" id="UP000248168"/>
    </source>
</evidence>
<organism evidence="3 4">
    <name type="scientific">Nitrospira lenta</name>
    <dbReference type="NCBI Taxonomy" id="1436998"/>
    <lineage>
        <taxon>Bacteria</taxon>
        <taxon>Pseudomonadati</taxon>
        <taxon>Nitrospirota</taxon>
        <taxon>Nitrospiria</taxon>
        <taxon>Nitrospirales</taxon>
        <taxon>Nitrospiraceae</taxon>
        <taxon>Nitrospira</taxon>
    </lineage>
</organism>
<feature type="region of interest" description="Disordered" evidence="1">
    <location>
        <begin position="134"/>
        <end position="153"/>
    </location>
</feature>
<feature type="compositionally biased region" description="Polar residues" evidence="1">
    <location>
        <begin position="134"/>
        <end position="144"/>
    </location>
</feature>
<keyword evidence="4" id="KW-1185">Reference proteome</keyword>
<proteinExistence type="predicted"/>
<reference evidence="4" key="1">
    <citation type="submission" date="2018-04" db="EMBL/GenBank/DDBJ databases">
        <authorList>
            <person name="Lucker S."/>
            <person name="Sakoula D."/>
        </authorList>
    </citation>
    <scope>NUCLEOTIDE SEQUENCE [LARGE SCALE GENOMIC DNA]</scope>
</reference>
<name>A0A330L9K3_9BACT</name>
<dbReference type="OrthoDB" id="9789499at2"/>
<evidence type="ECO:0000259" key="2">
    <source>
        <dbReference type="PROSITE" id="PS50943"/>
    </source>
</evidence>
<dbReference type="InterPro" id="IPR001387">
    <property type="entry name" value="Cro/C1-type_HTH"/>
</dbReference>
<evidence type="ECO:0000256" key="1">
    <source>
        <dbReference type="SAM" id="MobiDB-lite"/>
    </source>
</evidence>
<evidence type="ECO:0000313" key="3">
    <source>
        <dbReference type="EMBL" id="SPP65967.1"/>
    </source>
</evidence>
<protein>
    <recommendedName>
        <fullName evidence="2">HTH cro/C1-type domain-containing protein</fullName>
    </recommendedName>
</protein>
<dbReference type="RefSeq" id="WP_121990198.1">
    <property type="nucleotide sequence ID" value="NZ_OUNR01000018.1"/>
</dbReference>
<dbReference type="AlphaFoldDB" id="A0A330L9K3"/>
<dbReference type="EMBL" id="OUNR01000018">
    <property type="protein sequence ID" value="SPP65967.1"/>
    <property type="molecule type" value="Genomic_DNA"/>
</dbReference>
<dbReference type="SMART" id="SM00530">
    <property type="entry name" value="HTH_XRE"/>
    <property type="match status" value="1"/>
</dbReference>
<dbReference type="GO" id="GO:0003677">
    <property type="term" value="F:DNA binding"/>
    <property type="evidence" value="ECO:0007669"/>
    <property type="project" value="InterPro"/>
</dbReference>